<dbReference type="Proteomes" id="UP000663852">
    <property type="component" value="Unassembled WGS sequence"/>
</dbReference>
<dbReference type="OrthoDB" id="13601at2759"/>
<evidence type="ECO:0000256" key="2">
    <source>
        <dbReference type="ARBA" id="ARBA00009858"/>
    </source>
</evidence>
<reference evidence="5" key="1">
    <citation type="submission" date="2021-02" db="EMBL/GenBank/DDBJ databases">
        <authorList>
            <person name="Nowell W R."/>
        </authorList>
    </citation>
    <scope>NUCLEOTIDE SEQUENCE</scope>
</reference>
<dbReference type="SUPFAM" id="SSF47072">
    <property type="entry name" value="Cysteine alpha-hairpin motif"/>
    <property type="match status" value="1"/>
</dbReference>
<dbReference type="PANTHER" id="PTHR15590">
    <property type="entry name" value="CX9C MOTIF-CONTAINING PROTEIN 4"/>
    <property type="match status" value="1"/>
</dbReference>
<evidence type="ECO:0000313" key="6">
    <source>
        <dbReference type="Proteomes" id="UP000663852"/>
    </source>
</evidence>
<dbReference type="AlphaFoldDB" id="A0A813T9Q9"/>
<keyword evidence="3" id="KW-0496">Mitochondrion</keyword>
<gene>
    <name evidence="5" type="ORF">EDS130_LOCUS5179</name>
</gene>
<evidence type="ECO:0000256" key="4">
    <source>
        <dbReference type="ARBA" id="ARBA00023157"/>
    </source>
</evidence>
<dbReference type="InterPro" id="IPR009069">
    <property type="entry name" value="Cys_alpha_HP_mot_SF"/>
</dbReference>
<accession>A0A813T9Q9</accession>
<dbReference type="Pfam" id="PF08991">
    <property type="entry name" value="CMC4"/>
    <property type="match status" value="1"/>
</dbReference>
<evidence type="ECO:0000256" key="1">
    <source>
        <dbReference type="ARBA" id="ARBA00004173"/>
    </source>
</evidence>
<comment type="caution">
    <text evidence="5">The sequence shown here is derived from an EMBL/GenBank/DDBJ whole genome shotgun (WGS) entry which is preliminary data.</text>
</comment>
<evidence type="ECO:0000313" key="5">
    <source>
        <dbReference type="EMBL" id="CAF0807640.1"/>
    </source>
</evidence>
<keyword evidence="4" id="KW-1015">Disulfide bond</keyword>
<proteinExistence type="inferred from homology"/>
<organism evidence="5 6">
    <name type="scientific">Adineta ricciae</name>
    <name type="common">Rotifer</name>
    <dbReference type="NCBI Taxonomy" id="249248"/>
    <lineage>
        <taxon>Eukaryota</taxon>
        <taxon>Metazoa</taxon>
        <taxon>Spiralia</taxon>
        <taxon>Gnathifera</taxon>
        <taxon>Rotifera</taxon>
        <taxon>Eurotatoria</taxon>
        <taxon>Bdelloidea</taxon>
        <taxon>Adinetida</taxon>
        <taxon>Adinetidae</taxon>
        <taxon>Adineta</taxon>
    </lineage>
</organism>
<dbReference type="PROSITE" id="PS51808">
    <property type="entry name" value="CHCH"/>
    <property type="match status" value="1"/>
</dbReference>
<dbReference type="PANTHER" id="PTHR15590:SF0">
    <property type="entry name" value="CX9C MOTIF-CONTAINING PROTEIN 4"/>
    <property type="match status" value="1"/>
</dbReference>
<evidence type="ECO:0000256" key="3">
    <source>
        <dbReference type="ARBA" id="ARBA00023128"/>
    </source>
</evidence>
<comment type="subcellular location">
    <subcellularLocation>
        <location evidence="1">Mitochondrion</location>
    </subcellularLocation>
</comment>
<dbReference type="GO" id="GO:0005739">
    <property type="term" value="C:mitochondrion"/>
    <property type="evidence" value="ECO:0007669"/>
    <property type="project" value="UniProtKB-SubCell"/>
</dbReference>
<comment type="similarity">
    <text evidence="2">Belongs to the CMC4 family.</text>
</comment>
<dbReference type="InterPro" id="IPR027179">
    <property type="entry name" value="CMC4"/>
</dbReference>
<sequence length="120" mass="13634">MMTGFELASVVGWMDGWMCDKGGQENKLMITKPFDSCIKCHVMFFFKIYFSCSEFSIKQKQSEFCQNFACELQTCLDKHLYNPDKCEKVLDKLKQCCLDHGAQSPIVCSGFPTSKPSASK</sequence>
<dbReference type="EMBL" id="CAJNOJ010000014">
    <property type="protein sequence ID" value="CAF0807640.1"/>
    <property type="molecule type" value="Genomic_DNA"/>
</dbReference>
<protein>
    <recommendedName>
        <fullName evidence="7">Cx9C motif-containing protein 4, mitochondrial</fullName>
    </recommendedName>
</protein>
<name>A0A813T9Q9_ADIRI</name>
<dbReference type="Gene3D" id="1.10.287.1130">
    <property type="entry name" value="CytochromE C oxidase copper chaperone"/>
    <property type="match status" value="1"/>
</dbReference>
<evidence type="ECO:0008006" key="7">
    <source>
        <dbReference type="Google" id="ProtNLM"/>
    </source>
</evidence>